<keyword evidence="3" id="KW-0677">Repeat</keyword>
<feature type="transmembrane region" description="Helical" evidence="7">
    <location>
        <begin position="152"/>
        <end position="170"/>
    </location>
</feature>
<dbReference type="AlphaFoldDB" id="A0A8X7XIM4"/>
<protein>
    <submittedName>
        <fullName evidence="8">S35G3 protein</fullName>
    </submittedName>
</protein>
<feature type="non-terminal residue" evidence="8">
    <location>
        <position position="1"/>
    </location>
</feature>
<dbReference type="Proteomes" id="UP000886611">
    <property type="component" value="Unassembled WGS sequence"/>
</dbReference>
<feature type="region of interest" description="Disordered" evidence="6">
    <location>
        <begin position="1"/>
        <end position="33"/>
    </location>
</feature>
<name>A0A8X7XIM4_POLSE</name>
<dbReference type="EMBL" id="JAATIS010000485">
    <property type="protein sequence ID" value="KAG2467995.1"/>
    <property type="molecule type" value="Genomic_DNA"/>
</dbReference>
<feature type="transmembrane region" description="Helical" evidence="7">
    <location>
        <begin position="295"/>
        <end position="313"/>
    </location>
</feature>
<feature type="transmembrane region" description="Helical" evidence="7">
    <location>
        <begin position="325"/>
        <end position="344"/>
    </location>
</feature>
<evidence type="ECO:0000256" key="2">
    <source>
        <dbReference type="ARBA" id="ARBA00022692"/>
    </source>
</evidence>
<feature type="compositionally biased region" description="Polar residues" evidence="6">
    <location>
        <begin position="21"/>
        <end position="33"/>
    </location>
</feature>
<keyword evidence="9" id="KW-1185">Reference proteome</keyword>
<evidence type="ECO:0000256" key="7">
    <source>
        <dbReference type="SAM" id="Phobius"/>
    </source>
</evidence>
<feature type="transmembrane region" description="Helical" evidence="7">
    <location>
        <begin position="350"/>
        <end position="370"/>
    </location>
</feature>
<proteinExistence type="predicted"/>
<organism evidence="8 9">
    <name type="scientific">Polypterus senegalus</name>
    <name type="common">Senegal bichir</name>
    <dbReference type="NCBI Taxonomy" id="55291"/>
    <lineage>
        <taxon>Eukaryota</taxon>
        <taxon>Metazoa</taxon>
        <taxon>Chordata</taxon>
        <taxon>Craniata</taxon>
        <taxon>Vertebrata</taxon>
        <taxon>Euteleostomi</taxon>
        <taxon>Actinopterygii</taxon>
        <taxon>Polypteriformes</taxon>
        <taxon>Polypteridae</taxon>
        <taxon>Polypterus</taxon>
    </lineage>
</organism>
<accession>A0A8X7XIM4</accession>
<comment type="caution">
    <text evidence="8">The sequence shown here is derived from an EMBL/GenBank/DDBJ whole genome shotgun (WGS) entry which is preliminary data.</text>
</comment>
<evidence type="ECO:0000256" key="1">
    <source>
        <dbReference type="ARBA" id="ARBA00004141"/>
    </source>
</evidence>
<feature type="transmembrane region" description="Helical" evidence="7">
    <location>
        <begin position="237"/>
        <end position="256"/>
    </location>
</feature>
<feature type="compositionally biased region" description="Basic and acidic residues" evidence="6">
    <location>
        <begin position="378"/>
        <end position="393"/>
    </location>
</feature>
<evidence type="ECO:0000256" key="5">
    <source>
        <dbReference type="ARBA" id="ARBA00023136"/>
    </source>
</evidence>
<sequence length="399" mass="43305">MSIKPAESPRTPTRTGYARLEQNSEADSQSATDAWTVEVITDEEEWSYDFNSSVEESEGEDRRDTPVKKPSHCCKLFSSTKGILAALLASGVLSGFIPILIRLPEDSENISMLQILLLCSLLHLLVSIFLLCHRKNRTWMCLGPKQTWPRGLIFSLIQLICMGCAYTSFTDVPMGLTTTVTKGSYAISSTVIVLCIANFSLSACTYMGLFCTLLGLLISTLPGFIHSHSNLDLNVFLGYTLACLGGAARSVGLSIFQSFTHKAKFHGALVLFGVVGCLICGPALLFIPLVWPGRVISWVCMLTIALLGLVIFMASNYAVTMIHPVLVCGLLQSEVVTSFIIQSVTLKDPVGVPEIIGSCVTAVSFVLLIVESIKQDASRKNKNPHDGSEEKKSLIPASM</sequence>
<feature type="transmembrane region" description="Helical" evidence="7">
    <location>
        <begin position="113"/>
        <end position="132"/>
    </location>
</feature>
<dbReference type="OrthoDB" id="306876at2759"/>
<comment type="subcellular location">
    <subcellularLocation>
        <location evidence="1">Membrane</location>
        <topology evidence="1">Multi-pass membrane protein</topology>
    </subcellularLocation>
</comment>
<dbReference type="GO" id="GO:0016020">
    <property type="term" value="C:membrane"/>
    <property type="evidence" value="ECO:0007669"/>
    <property type="project" value="UniProtKB-SubCell"/>
</dbReference>
<feature type="transmembrane region" description="Helical" evidence="7">
    <location>
        <begin position="182"/>
        <end position="199"/>
    </location>
</feature>
<feature type="transmembrane region" description="Helical" evidence="7">
    <location>
        <begin position="206"/>
        <end position="225"/>
    </location>
</feature>
<keyword evidence="2 7" id="KW-0812">Transmembrane</keyword>
<evidence type="ECO:0000256" key="3">
    <source>
        <dbReference type="ARBA" id="ARBA00022737"/>
    </source>
</evidence>
<keyword evidence="5 7" id="KW-0472">Membrane</keyword>
<evidence type="ECO:0000256" key="6">
    <source>
        <dbReference type="SAM" id="MobiDB-lite"/>
    </source>
</evidence>
<feature type="transmembrane region" description="Helical" evidence="7">
    <location>
        <begin position="82"/>
        <end position="101"/>
    </location>
</feature>
<dbReference type="PANTHER" id="PTHR22911">
    <property type="entry name" value="ACYL-MALONYL CONDENSING ENZYME-RELATED"/>
    <property type="match status" value="1"/>
</dbReference>
<feature type="region of interest" description="Disordered" evidence="6">
    <location>
        <begin position="47"/>
        <end position="69"/>
    </location>
</feature>
<evidence type="ECO:0000313" key="8">
    <source>
        <dbReference type="EMBL" id="KAG2467995.1"/>
    </source>
</evidence>
<evidence type="ECO:0000256" key="4">
    <source>
        <dbReference type="ARBA" id="ARBA00022989"/>
    </source>
</evidence>
<keyword evidence="4 7" id="KW-1133">Transmembrane helix</keyword>
<gene>
    <name evidence="8" type="primary">Slc35g3_1</name>
    <name evidence="8" type="ORF">GTO96_0014472</name>
</gene>
<dbReference type="PANTHER" id="PTHR22911:SF32">
    <property type="entry name" value="SOLUTE CARRIER FAMILY 35 MEMBER G5-RELATED"/>
    <property type="match status" value="1"/>
</dbReference>
<feature type="region of interest" description="Disordered" evidence="6">
    <location>
        <begin position="378"/>
        <end position="399"/>
    </location>
</feature>
<feature type="non-terminal residue" evidence="8">
    <location>
        <position position="399"/>
    </location>
</feature>
<feature type="transmembrane region" description="Helical" evidence="7">
    <location>
        <begin position="268"/>
        <end position="289"/>
    </location>
</feature>
<reference evidence="8 9" key="1">
    <citation type="journal article" date="2021" name="Cell">
        <title>Tracing the genetic footprints of vertebrate landing in non-teleost ray-finned fishes.</title>
        <authorList>
            <person name="Bi X."/>
            <person name="Wang K."/>
            <person name="Yang L."/>
            <person name="Pan H."/>
            <person name="Jiang H."/>
            <person name="Wei Q."/>
            <person name="Fang M."/>
            <person name="Yu H."/>
            <person name="Zhu C."/>
            <person name="Cai Y."/>
            <person name="He Y."/>
            <person name="Gan X."/>
            <person name="Zeng H."/>
            <person name="Yu D."/>
            <person name="Zhu Y."/>
            <person name="Jiang H."/>
            <person name="Qiu Q."/>
            <person name="Yang H."/>
            <person name="Zhang Y.E."/>
            <person name="Wang W."/>
            <person name="Zhu M."/>
            <person name="He S."/>
            <person name="Zhang G."/>
        </authorList>
    </citation>
    <scope>NUCLEOTIDE SEQUENCE [LARGE SCALE GENOMIC DNA]</scope>
    <source>
        <strain evidence="8">Bchr_013</strain>
    </source>
</reference>
<evidence type="ECO:0000313" key="9">
    <source>
        <dbReference type="Proteomes" id="UP000886611"/>
    </source>
</evidence>